<dbReference type="AlphaFoldDB" id="A0A2R6NVY3"/>
<evidence type="ECO:0000313" key="2">
    <source>
        <dbReference type="EMBL" id="PSR77918.1"/>
    </source>
</evidence>
<comment type="caution">
    <text evidence="2">The sequence shown here is derived from an EMBL/GenBank/DDBJ whole genome shotgun (WGS) entry which is preliminary data.</text>
</comment>
<keyword evidence="3" id="KW-1185">Reference proteome</keyword>
<sequence>MPRPSSSKFSGSLPFIMFDVLEPFIRLEIRLNGRDLGPGHMEFRPPGLQAVPRRLLESSSPRT</sequence>
<name>A0A2R6NVY3_9APHY</name>
<feature type="region of interest" description="Disordered" evidence="1">
    <location>
        <begin position="36"/>
        <end position="63"/>
    </location>
</feature>
<dbReference type="Proteomes" id="UP000186601">
    <property type="component" value="Unassembled WGS sequence"/>
</dbReference>
<evidence type="ECO:0000256" key="1">
    <source>
        <dbReference type="SAM" id="MobiDB-lite"/>
    </source>
</evidence>
<evidence type="ECO:0000313" key="3">
    <source>
        <dbReference type="Proteomes" id="UP000186601"/>
    </source>
</evidence>
<gene>
    <name evidence="2" type="ORF">PHLCEN_2v7660</name>
</gene>
<dbReference type="EMBL" id="MLYV02000768">
    <property type="protein sequence ID" value="PSR77918.1"/>
    <property type="molecule type" value="Genomic_DNA"/>
</dbReference>
<proteinExistence type="predicted"/>
<accession>A0A2R6NVY3</accession>
<organism evidence="2 3">
    <name type="scientific">Hermanssonia centrifuga</name>
    <dbReference type="NCBI Taxonomy" id="98765"/>
    <lineage>
        <taxon>Eukaryota</taxon>
        <taxon>Fungi</taxon>
        <taxon>Dikarya</taxon>
        <taxon>Basidiomycota</taxon>
        <taxon>Agaricomycotina</taxon>
        <taxon>Agaricomycetes</taxon>
        <taxon>Polyporales</taxon>
        <taxon>Meruliaceae</taxon>
        <taxon>Hermanssonia</taxon>
    </lineage>
</organism>
<protein>
    <submittedName>
        <fullName evidence="2">Uncharacterized protein</fullName>
    </submittedName>
</protein>
<reference evidence="2 3" key="1">
    <citation type="submission" date="2018-02" db="EMBL/GenBank/DDBJ databases">
        <title>Genome sequence of the basidiomycete white-rot fungus Phlebia centrifuga.</title>
        <authorList>
            <person name="Granchi Z."/>
            <person name="Peng M."/>
            <person name="de Vries R.P."/>
            <person name="Hilden K."/>
            <person name="Makela M.R."/>
            <person name="Grigoriev I."/>
            <person name="Riley R."/>
        </authorList>
    </citation>
    <scope>NUCLEOTIDE SEQUENCE [LARGE SCALE GENOMIC DNA]</scope>
    <source>
        <strain evidence="2 3">FBCC195</strain>
    </source>
</reference>